<dbReference type="Proteomes" id="UP001241747">
    <property type="component" value="Unassembled WGS sequence"/>
</dbReference>
<dbReference type="EMBL" id="JAUSVY010000004">
    <property type="protein sequence ID" value="MDQ0505342.1"/>
    <property type="molecule type" value="Genomic_DNA"/>
</dbReference>
<organism evidence="1 2">
    <name type="scientific">Xanthobacter agilis</name>
    <dbReference type="NCBI Taxonomy" id="47492"/>
    <lineage>
        <taxon>Bacteria</taxon>
        <taxon>Pseudomonadati</taxon>
        <taxon>Pseudomonadota</taxon>
        <taxon>Alphaproteobacteria</taxon>
        <taxon>Hyphomicrobiales</taxon>
        <taxon>Xanthobacteraceae</taxon>
        <taxon>Xanthobacter</taxon>
    </lineage>
</organism>
<gene>
    <name evidence="1" type="ORF">QOZ94_002138</name>
</gene>
<reference evidence="1 2" key="1">
    <citation type="submission" date="2023-07" db="EMBL/GenBank/DDBJ databases">
        <title>Genomic Encyclopedia of Type Strains, Phase IV (KMG-IV): sequencing the most valuable type-strain genomes for metagenomic binning, comparative biology and taxonomic classification.</title>
        <authorList>
            <person name="Goeker M."/>
        </authorList>
    </citation>
    <scope>NUCLEOTIDE SEQUENCE [LARGE SCALE GENOMIC DNA]</scope>
    <source>
        <strain evidence="1 2">DSM 3770</strain>
    </source>
</reference>
<evidence type="ECO:0000313" key="1">
    <source>
        <dbReference type="EMBL" id="MDQ0505342.1"/>
    </source>
</evidence>
<protein>
    <submittedName>
        <fullName evidence="1">Uncharacterized protein</fullName>
    </submittedName>
</protein>
<accession>A0ABU0LDX0</accession>
<proteinExistence type="predicted"/>
<sequence length="53" mass="5692">MECPTDGGRIHLDATPSYVGMVPMTHFSPARQFMSDADFPIQGILAVLLPCGV</sequence>
<keyword evidence="2" id="KW-1185">Reference proteome</keyword>
<comment type="caution">
    <text evidence="1">The sequence shown here is derived from an EMBL/GenBank/DDBJ whole genome shotgun (WGS) entry which is preliminary data.</text>
</comment>
<evidence type="ECO:0000313" key="2">
    <source>
        <dbReference type="Proteomes" id="UP001241747"/>
    </source>
</evidence>
<name>A0ABU0LDX0_XANAG</name>